<sequence length="642" mass="69893">MTGSRCWAAIGLTLVASVVVRGNDAERVKTATVGTPLPESQHAASHIWRPSQADYVSPELEIEELSHYLGNRPNFGIALAGGGGRGASLAHGAVRALRNVGVLEQARYLSVTSGSVWFGLPLYHQINDSLDAFLGASLAPEQLTPENLTSPAIAGSYISRLTWPIKRYPKDMNVTSIKHTSALGMPSEPSQREERRLAAEAESSTAWGTPGWTTAIEKMVRQAHECFTDVPACLRRRGVLEDANFHELWNLLVGWTYLRPFGLAARGAQFAHETQVDRVRKLLGANTTVFPTRDQSQGLPFLFSQAAVLVPGTGTDQHSNPLKFFSMETSALATGLPVAVPAPFSPGGNVMVEPFAMSSVANSAVMNVSATAGSREEVWVSPQLNSAFNLGALSQWAGVSTCYPADFQAAEWAAKINKSIITAFEKILPHFWMWSPERTGPSDVPQSVSVPVGDAGIYDDLGHLPLLRRRVSKMLIVDSSAVHDNTTGVEKENLFQMCYFFPAFGQPNTGLGYPPGSPNPWMANGTMTVFEPSEFASLWAKIQELYNAGKPVVVRGNYTVVDNERLGIKGGWKVEIVWVIALPVTSWRQALPESTNTNLPSYFPNYNAKQVFSQFQMSAISQFGSWLIEGSALNAIHEMLQN</sequence>
<dbReference type="SUPFAM" id="SSF52151">
    <property type="entry name" value="FabD/lysophospholipase-like"/>
    <property type="match status" value="1"/>
</dbReference>
<proteinExistence type="predicted"/>
<evidence type="ECO:0008006" key="4">
    <source>
        <dbReference type="Google" id="ProtNLM"/>
    </source>
</evidence>
<name>A0AAE0LAW4_9CHLO</name>
<keyword evidence="1" id="KW-0732">Signal</keyword>
<dbReference type="AlphaFoldDB" id="A0AAE0LAW4"/>
<comment type="caution">
    <text evidence="2">The sequence shown here is derived from an EMBL/GenBank/DDBJ whole genome shotgun (WGS) entry which is preliminary data.</text>
</comment>
<protein>
    <recommendedName>
        <fullName evidence="4">PLA2c domain-containing protein</fullName>
    </recommendedName>
</protein>
<dbReference type="Gene3D" id="3.40.1090.10">
    <property type="entry name" value="Cytosolic phospholipase A2 catalytic domain"/>
    <property type="match status" value="1"/>
</dbReference>
<gene>
    <name evidence="2" type="ORF">CYMTET_13742</name>
</gene>
<dbReference type="Proteomes" id="UP001190700">
    <property type="component" value="Unassembled WGS sequence"/>
</dbReference>
<reference evidence="2 3" key="1">
    <citation type="journal article" date="2015" name="Genome Biol. Evol.">
        <title>Comparative Genomics of a Bacterivorous Green Alga Reveals Evolutionary Causalities and Consequences of Phago-Mixotrophic Mode of Nutrition.</title>
        <authorList>
            <person name="Burns J.A."/>
            <person name="Paasch A."/>
            <person name="Narechania A."/>
            <person name="Kim E."/>
        </authorList>
    </citation>
    <scope>NUCLEOTIDE SEQUENCE [LARGE SCALE GENOMIC DNA]</scope>
    <source>
        <strain evidence="2 3">PLY_AMNH</strain>
    </source>
</reference>
<organism evidence="2 3">
    <name type="scientific">Cymbomonas tetramitiformis</name>
    <dbReference type="NCBI Taxonomy" id="36881"/>
    <lineage>
        <taxon>Eukaryota</taxon>
        <taxon>Viridiplantae</taxon>
        <taxon>Chlorophyta</taxon>
        <taxon>Pyramimonadophyceae</taxon>
        <taxon>Pyramimonadales</taxon>
        <taxon>Pyramimonadaceae</taxon>
        <taxon>Cymbomonas</taxon>
    </lineage>
</organism>
<dbReference type="EMBL" id="LGRX02005522">
    <property type="protein sequence ID" value="KAK3278312.1"/>
    <property type="molecule type" value="Genomic_DNA"/>
</dbReference>
<evidence type="ECO:0000256" key="1">
    <source>
        <dbReference type="SAM" id="SignalP"/>
    </source>
</evidence>
<evidence type="ECO:0000313" key="3">
    <source>
        <dbReference type="Proteomes" id="UP001190700"/>
    </source>
</evidence>
<evidence type="ECO:0000313" key="2">
    <source>
        <dbReference type="EMBL" id="KAK3278312.1"/>
    </source>
</evidence>
<feature type="chain" id="PRO_5042089316" description="PLA2c domain-containing protein" evidence="1">
    <location>
        <begin position="26"/>
        <end position="642"/>
    </location>
</feature>
<accession>A0AAE0LAW4</accession>
<dbReference type="InterPro" id="IPR016035">
    <property type="entry name" value="Acyl_Trfase/lysoPLipase"/>
</dbReference>
<feature type="signal peptide" evidence="1">
    <location>
        <begin position="1"/>
        <end position="25"/>
    </location>
</feature>
<keyword evidence="3" id="KW-1185">Reference proteome</keyword>